<dbReference type="PANTHER" id="PTHR48086">
    <property type="entry name" value="SODIUM/PROLINE SYMPORTER-RELATED"/>
    <property type="match status" value="1"/>
</dbReference>
<evidence type="ECO:0000256" key="7">
    <source>
        <dbReference type="RuleBase" id="RU362091"/>
    </source>
</evidence>
<feature type="transmembrane region" description="Helical" evidence="9">
    <location>
        <begin position="288"/>
        <end position="311"/>
    </location>
</feature>
<dbReference type="Pfam" id="PF00474">
    <property type="entry name" value="SSF"/>
    <property type="match status" value="1"/>
</dbReference>
<feature type="region of interest" description="Disordered" evidence="8">
    <location>
        <begin position="511"/>
        <end position="535"/>
    </location>
</feature>
<evidence type="ECO:0000313" key="11">
    <source>
        <dbReference type="Proteomes" id="UP001163064"/>
    </source>
</evidence>
<evidence type="ECO:0000256" key="5">
    <source>
        <dbReference type="ARBA" id="ARBA00022989"/>
    </source>
</evidence>
<name>A0ABT3TT29_9ACTN</name>
<comment type="similarity">
    <text evidence="2 7">Belongs to the sodium:solute symporter (SSF) (TC 2.A.21) family.</text>
</comment>
<feature type="transmembrane region" description="Helical" evidence="9">
    <location>
        <begin position="475"/>
        <end position="497"/>
    </location>
</feature>
<evidence type="ECO:0000256" key="3">
    <source>
        <dbReference type="ARBA" id="ARBA00022448"/>
    </source>
</evidence>
<feature type="transmembrane region" description="Helical" evidence="9">
    <location>
        <begin position="405"/>
        <end position="427"/>
    </location>
</feature>
<feature type="transmembrane region" description="Helical" evidence="9">
    <location>
        <begin position="6"/>
        <end position="28"/>
    </location>
</feature>
<evidence type="ECO:0000313" key="10">
    <source>
        <dbReference type="EMBL" id="MCX3060198.1"/>
    </source>
</evidence>
<dbReference type="InterPro" id="IPR038377">
    <property type="entry name" value="Na/Glc_symporter_sf"/>
</dbReference>
<keyword evidence="3" id="KW-0813">Transport</keyword>
<feature type="transmembrane region" description="Helical" evidence="9">
    <location>
        <begin position="49"/>
        <end position="69"/>
    </location>
</feature>
<keyword evidence="11" id="KW-1185">Reference proteome</keyword>
<keyword evidence="5 9" id="KW-1133">Transmembrane helix</keyword>
<dbReference type="RefSeq" id="WP_266598609.1">
    <property type="nucleotide sequence ID" value="NZ_JAPHNL010000090.1"/>
</dbReference>
<evidence type="ECO:0000256" key="4">
    <source>
        <dbReference type="ARBA" id="ARBA00022692"/>
    </source>
</evidence>
<reference evidence="10" key="1">
    <citation type="submission" date="2022-10" db="EMBL/GenBank/DDBJ databases">
        <title>Streptomyces beihaiensis sp. nov., a chitin degrading actinobacterium, isolated from shrimp pond soil.</title>
        <authorList>
            <person name="Xie J."/>
            <person name="Shen N."/>
        </authorList>
    </citation>
    <scope>NUCLEOTIDE SEQUENCE</scope>
    <source>
        <strain evidence="10">GXMU-J5</strain>
    </source>
</reference>
<dbReference type="Gene3D" id="1.20.1730.10">
    <property type="entry name" value="Sodium/glucose cotransporter"/>
    <property type="match status" value="1"/>
</dbReference>
<keyword evidence="4 9" id="KW-0812">Transmembrane</keyword>
<dbReference type="EMBL" id="JAPHNL010000090">
    <property type="protein sequence ID" value="MCX3060198.1"/>
    <property type="molecule type" value="Genomic_DNA"/>
</dbReference>
<evidence type="ECO:0000256" key="9">
    <source>
        <dbReference type="SAM" id="Phobius"/>
    </source>
</evidence>
<proteinExistence type="inferred from homology"/>
<feature type="transmembrane region" description="Helical" evidence="9">
    <location>
        <begin position="168"/>
        <end position="187"/>
    </location>
</feature>
<feature type="transmembrane region" description="Helical" evidence="9">
    <location>
        <begin position="434"/>
        <end position="455"/>
    </location>
</feature>
<dbReference type="PROSITE" id="PS50283">
    <property type="entry name" value="NA_SOLUT_SYMP_3"/>
    <property type="match status" value="1"/>
</dbReference>
<comment type="caution">
    <text evidence="10">The sequence shown here is derived from an EMBL/GenBank/DDBJ whole genome shotgun (WGS) entry which is preliminary data.</text>
</comment>
<sequence>MNNGVNGVALTVFLFFFLLVTVMGFLAARWRKAEQNASLDEWGLGGRSFGTWVTWFLLGGDLYTAYTFVAVPAAIYAVGAAGFFAVPYTILVYPVIFTFLPRLWSVSHRHGYVTTSDFVRGRFGSKGLSLAVAVTGILATMPYIALQLVGIQAVLDVLGIGGDNSGNWFMKDLPLLIAFAVLAAYTYSSGLRAPALIAFVKDALIYIVIAVAIIYIPIKLGGFDDIFAAAGKKFAEAGKGGLIPPAGGHWAYATLALGSALALFMYPHSVTATLSSNSRNVIRRNTTILPLYSLMLGLLALLGFMAIAAGIKVKNGQLAIPLLFEHMFPSWFTGLAFAAIAIGALVPAAIMSIAAANLFTRNIYKDFIRPNATPEQETKVSKLVSLLVKVGALAFVLTMDKTVAINFQLLGGIWILQTMPAMVGGLFTRWFHRWALLAGWAAGMIYGTLAAYGVASPTQKHFGGSSDKIPGIGQIGYIGLTAFVLNIAVVVVGTFVLKAVKAPEGIDETTASDYTADAGDPGVQAELPTVGAAGH</sequence>
<evidence type="ECO:0000256" key="8">
    <source>
        <dbReference type="SAM" id="MobiDB-lite"/>
    </source>
</evidence>
<accession>A0ABT3TT29</accession>
<feature type="transmembrane region" description="Helical" evidence="9">
    <location>
        <begin position="331"/>
        <end position="359"/>
    </location>
</feature>
<dbReference type="NCBIfam" id="NF046076">
    <property type="entry name" value="monocarbox_MctP"/>
    <property type="match status" value="1"/>
</dbReference>
<protein>
    <submittedName>
        <fullName evidence="10">Sodium:solute symporter</fullName>
    </submittedName>
</protein>
<dbReference type="InterPro" id="IPR050277">
    <property type="entry name" value="Sodium:Solute_Symporter"/>
</dbReference>
<dbReference type="PANTHER" id="PTHR48086:SF8">
    <property type="entry name" value="MONOCARBOXYLIC ACID PERMEASE"/>
    <property type="match status" value="1"/>
</dbReference>
<organism evidence="10 11">
    <name type="scientific">Streptomyces beihaiensis</name>
    <dbReference type="NCBI Taxonomy" id="2984495"/>
    <lineage>
        <taxon>Bacteria</taxon>
        <taxon>Bacillati</taxon>
        <taxon>Actinomycetota</taxon>
        <taxon>Actinomycetes</taxon>
        <taxon>Kitasatosporales</taxon>
        <taxon>Streptomycetaceae</taxon>
        <taxon>Streptomyces</taxon>
    </lineage>
</organism>
<dbReference type="CDD" id="cd10322">
    <property type="entry name" value="SLC5sbd"/>
    <property type="match status" value="1"/>
</dbReference>
<comment type="subcellular location">
    <subcellularLocation>
        <location evidence="1">Membrane</location>
        <topology evidence="1">Multi-pass membrane protein</topology>
    </subcellularLocation>
</comment>
<evidence type="ECO:0000256" key="2">
    <source>
        <dbReference type="ARBA" id="ARBA00006434"/>
    </source>
</evidence>
<feature type="transmembrane region" description="Helical" evidence="9">
    <location>
        <begin position="380"/>
        <end position="399"/>
    </location>
</feature>
<feature type="transmembrane region" description="Helical" evidence="9">
    <location>
        <begin position="199"/>
        <end position="218"/>
    </location>
</feature>
<dbReference type="InterPro" id="IPR001734">
    <property type="entry name" value="Na/solute_symporter"/>
</dbReference>
<feature type="transmembrane region" description="Helical" evidence="9">
    <location>
        <begin position="249"/>
        <end position="267"/>
    </location>
</feature>
<feature type="transmembrane region" description="Helical" evidence="9">
    <location>
        <begin position="128"/>
        <end position="148"/>
    </location>
</feature>
<evidence type="ECO:0000256" key="1">
    <source>
        <dbReference type="ARBA" id="ARBA00004141"/>
    </source>
</evidence>
<feature type="transmembrane region" description="Helical" evidence="9">
    <location>
        <begin position="75"/>
        <end position="100"/>
    </location>
</feature>
<evidence type="ECO:0000256" key="6">
    <source>
        <dbReference type="ARBA" id="ARBA00023136"/>
    </source>
</evidence>
<dbReference type="Proteomes" id="UP001163064">
    <property type="component" value="Unassembled WGS sequence"/>
</dbReference>
<gene>
    <name evidence="10" type="ORF">OFY01_10615</name>
</gene>
<keyword evidence="6 9" id="KW-0472">Membrane</keyword>